<reference evidence="2" key="1">
    <citation type="submission" date="2020-05" db="EMBL/GenBank/DDBJ databases">
        <authorList>
            <person name="Chiriac C."/>
            <person name="Salcher M."/>
            <person name="Ghai R."/>
            <person name="Kavagutti S V."/>
        </authorList>
    </citation>
    <scope>NUCLEOTIDE SEQUENCE</scope>
</reference>
<accession>A0A6J7E6G2</accession>
<evidence type="ECO:0000313" key="2">
    <source>
        <dbReference type="EMBL" id="CAB4876119.1"/>
    </source>
</evidence>
<dbReference type="AlphaFoldDB" id="A0A6J7E6G2"/>
<dbReference type="EMBL" id="CAFBLM010000051">
    <property type="protein sequence ID" value="CAB4876119.1"/>
    <property type="molecule type" value="Genomic_DNA"/>
</dbReference>
<dbReference type="Pfam" id="PF26571">
    <property type="entry name" value="VldE"/>
    <property type="match status" value="1"/>
</dbReference>
<dbReference type="InterPro" id="IPR058593">
    <property type="entry name" value="ARB_07466-like_C"/>
</dbReference>
<proteinExistence type="predicted"/>
<organism evidence="2">
    <name type="scientific">freshwater metagenome</name>
    <dbReference type="NCBI Taxonomy" id="449393"/>
    <lineage>
        <taxon>unclassified sequences</taxon>
        <taxon>metagenomes</taxon>
        <taxon>ecological metagenomes</taxon>
    </lineage>
</organism>
<feature type="domain" description="ARB-07466-like C-terminal" evidence="1">
    <location>
        <begin position="63"/>
        <end position="170"/>
    </location>
</feature>
<evidence type="ECO:0000259" key="1">
    <source>
        <dbReference type="Pfam" id="PF26571"/>
    </source>
</evidence>
<name>A0A6J7E6G2_9ZZZZ</name>
<gene>
    <name evidence="2" type="ORF">UFOPK3401_01089</name>
</gene>
<protein>
    <submittedName>
        <fullName evidence="2">Unannotated protein</fullName>
    </submittedName>
</protein>
<sequence>MPKSRVTKCALLLGLVLSFLVVPPMVATGQAAVPVPVTRTFTAPIEPIPEYDAQKICDPIPRPGVVATKQLLLKTYGDRVIYIPRYGCSGISEHHEGRALDWMISVRKPAEKATADSFIAWLQKTDSFGNKNAMVQRMGIMYIIWNNRMWRSYDTAKGWTNYKNCAARTSTAYDTECHRDHVHISFTWDGAMAATSFYTGRVLDPGAPCGSIGGSGVASPAATDQHFIAIKPSRLVDSAKGIGVATAQRCRLMWENSASPGQLMEVDVTGRAGVPSSGVSAVALSLRVGTNAPTSVYVWPTGTSKPSTVQAVAGAGGDGRATVVVPVGKDGRITLATTLGAQWVNADVVGYYTADGGTLFNAVNSWRAINDTVLGPGQVKSFKLGGKDGIPTSGVDSLTLSVTTTNATKSGALRIHAFGGIAPGADSAVYRIGTQRTATVITGASDNGSITISNMSTTATVHVNVDVNGWSGATGDLYSASFGHRILDTAAGKGASGVVTTGRTISFSARGVSGVPASASAVAMQLYATNPVSGSAFRAFAHGTREPDGWQFTSERAAPTAQLVIAPVGSDGKVSVVGISGSSNLRADVVGWWTSTTRSPSPTPTPTPTVNPAAYALSTALSPSFVVLPTQSTITGWVLPAKVSSGKRVVIQRWINHTWKSVGSATIATTGKFTYGTQPVVRGSYLYRVWKPSDGCVNSVCTTRGAVSPAFTLNAAVRYAVGIGVVDKTITKGSLAQLQGGVSPAVAGSLVTIQRYTGGKWKSLGTAVVRSSGRYSYATRPSTTGGFLYRAVKFNEQCAQTICLLQGAVSRTIVVTVG</sequence>